<dbReference type="EMBL" id="ML179255">
    <property type="protein sequence ID" value="THU93197.1"/>
    <property type="molecule type" value="Genomic_DNA"/>
</dbReference>
<dbReference type="SUPFAM" id="SSF56176">
    <property type="entry name" value="FAD-binding/transporter-associated domain-like"/>
    <property type="match status" value="1"/>
</dbReference>
<feature type="domain" description="FAD-binding PCMH-type" evidence="2">
    <location>
        <begin position="57"/>
        <end position="250"/>
    </location>
</feature>
<feature type="region of interest" description="Disordered" evidence="1">
    <location>
        <begin position="1"/>
        <end position="22"/>
    </location>
</feature>
<feature type="compositionally biased region" description="Polar residues" evidence="1">
    <location>
        <begin position="159"/>
        <end position="179"/>
    </location>
</feature>
<sequence>MGILTESKPRPQLSSHEELQDQPSSFPFSILQSSFTGDLLTPLHPSYSSSITRWAINASRSASLVAYPKSPKDVSLVMSFAQTNGMKLTVKGGGHSCMGASSVGEGGVVVDFQKYFGGVRVDEGKKLHPQRKTVFSGFLIHPLLVPVVSGMSQSHIQAKSSIETTASSNGHSATSTTEMTKGPRLNLGKIDEVFTATSEWWYRLKPGSTSSSESGEHVPGAETVFVVIQGRGQSGNGQVVQPQTSEGRANASMGTVDVDMDLDVIVIPFLNGLESAGKEIYKGFFDSAVALRRYLSESRIVGFRLQLLRIIDFIVSSAS</sequence>
<accession>A0A4S8LUE0</accession>
<dbReference type="PROSITE" id="PS51387">
    <property type="entry name" value="FAD_PCMH"/>
    <property type="match status" value="1"/>
</dbReference>
<proteinExistence type="predicted"/>
<dbReference type="OrthoDB" id="415825at2759"/>
<dbReference type="InterPro" id="IPR016166">
    <property type="entry name" value="FAD-bd_PCMH"/>
</dbReference>
<evidence type="ECO:0000256" key="1">
    <source>
        <dbReference type="SAM" id="MobiDB-lite"/>
    </source>
</evidence>
<dbReference type="AlphaFoldDB" id="A0A4S8LUE0"/>
<organism evidence="3 4">
    <name type="scientific">Dendrothele bispora (strain CBS 962.96)</name>
    <dbReference type="NCBI Taxonomy" id="1314807"/>
    <lineage>
        <taxon>Eukaryota</taxon>
        <taxon>Fungi</taxon>
        <taxon>Dikarya</taxon>
        <taxon>Basidiomycota</taxon>
        <taxon>Agaricomycotina</taxon>
        <taxon>Agaricomycetes</taxon>
        <taxon>Agaricomycetidae</taxon>
        <taxon>Agaricales</taxon>
        <taxon>Agaricales incertae sedis</taxon>
        <taxon>Dendrothele</taxon>
    </lineage>
</organism>
<gene>
    <name evidence="3" type="ORF">K435DRAFT_861720</name>
</gene>
<feature type="region of interest" description="Disordered" evidence="1">
    <location>
        <begin position="159"/>
        <end position="183"/>
    </location>
</feature>
<reference evidence="3 4" key="1">
    <citation type="journal article" date="2019" name="Nat. Ecol. Evol.">
        <title>Megaphylogeny resolves global patterns of mushroom evolution.</title>
        <authorList>
            <person name="Varga T."/>
            <person name="Krizsan K."/>
            <person name="Foldi C."/>
            <person name="Dima B."/>
            <person name="Sanchez-Garcia M."/>
            <person name="Sanchez-Ramirez S."/>
            <person name="Szollosi G.J."/>
            <person name="Szarkandi J.G."/>
            <person name="Papp V."/>
            <person name="Albert L."/>
            <person name="Andreopoulos W."/>
            <person name="Angelini C."/>
            <person name="Antonin V."/>
            <person name="Barry K.W."/>
            <person name="Bougher N.L."/>
            <person name="Buchanan P."/>
            <person name="Buyck B."/>
            <person name="Bense V."/>
            <person name="Catcheside P."/>
            <person name="Chovatia M."/>
            <person name="Cooper J."/>
            <person name="Damon W."/>
            <person name="Desjardin D."/>
            <person name="Finy P."/>
            <person name="Geml J."/>
            <person name="Haridas S."/>
            <person name="Hughes K."/>
            <person name="Justo A."/>
            <person name="Karasinski D."/>
            <person name="Kautmanova I."/>
            <person name="Kiss B."/>
            <person name="Kocsube S."/>
            <person name="Kotiranta H."/>
            <person name="LaButti K.M."/>
            <person name="Lechner B.E."/>
            <person name="Liimatainen K."/>
            <person name="Lipzen A."/>
            <person name="Lukacs Z."/>
            <person name="Mihaltcheva S."/>
            <person name="Morgado L.N."/>
            <person name="Niskanen T."/>
            <person name="Noordeloos M.E."/>
            <person name="Ohm R.A."/>
            <person name="Ortiz-Santana B."/>
            <person name="Ovrebo C."/>
            <person name="Racz N."/>
            <person name="Riley R."/>
            <person name="Savchenko A."/>
            <person name="Shiryaev A."/>
            <person name="Soop K."/>
            <person name="Spirin V."/>
            <person name="Szebenyi C."/>
            <person name="Tomsovsky M."/>
            <person name="Tulloss R.E."/>
            <person name="Uehling J."/>
            <person name="Grigoriev I.V."/>
            <person name="Vagvolgyi C."/>
            <person name="Papp T."/>
            <person name="Martin F.M."/>
            <person name="Miettinen O."/>
            <person name="Hibbett D.S."/>
            <person name="Nagy L.G."/>
        </authorList>
    </citation>
    <scope>NUCLEOTIDE SEQUENCE [LARGE SCALE GENOMIC DNA]</scope>
    <source>
        <strain evidence="3 4">CBS 962.96</strain>
    </source>
</reference>
<protein>
    <recommendedName>
        <fullName evidence="2">FAD-binding PCMH-type domain-containing protein</fullName>
    </recommendedName>
</protein>
<dbReference type="InterPro" id="IPR016167">
    <property type="entry name" value="FAD-bd_PCMH_sub1"/>
</dbReference>
<dbReference type="Pfam" id="PF01565">
    <property type="entry name" value="FAD_binding_4"/>
    <property type="match status" value="1"/>
</dbReference>
<name>A0A4S8LUE0_DENBC</name>
<dbReference type="InterPro" id="IPR006094">
    <property type="entry name" value="Oxid_FAD_bind_N"/>
</dbReference>
<dbReference type="GO" id="GO:0071949">
    <property type="term" value="F:FAD binding"/>
    <property type="evidence" value="ECO:0007669"/>
    <property type="project" value="InterPro"/>
</dbReference>
<dbReference type="Gene3D" id="3.30.43.10">
    <property type="entry name" value="Uridine Diphospho-n-acetylenolpyruvylglucosamine Reductase, domain 2"/>
    <property type="match status" value="1"/>
</dbReference>
<evidence type="ECO:0000259" key="2">
    <source>
        <dbReference type="PROSITE" id="PS51387"/>
    </source>
</evidence>
<keyword evidence="4" id="KW-1185">Reference proteome</keyword>
<evidence type="ECO:0000313" key="3">
    <source>
        <dbReference type="EMBL" id="THU93197.1"/>
    </source>
</evidence>
<dbReference type="InterPro" id="IPR036318">
    <property type="entry name" value="FAD-bd_PCMH-like_sf"/>
</dbReference>
<evidence type="ECO:0000313" key="4">
    <source>
        <dbReference type="Proteomes" id="UP000297245"/>
    </source>
</evidence>
<dbReference type="Proteomes" id="UP000297245">
    <property type="component" value="Unassembled WGS sequence"/>
</dbReference>